<dbReference type="Proteomes" id="UP000536179">
    <property type="component" value="Unassembled WGS sequence"/>
</dbReference>
<dbReference type="AlphaFoldDB" id="A0A7W5E4Z1"/>
<sequence>MHLTQRHARPLRQRLNGNASRRRNRRGAAAVEFAVCLPILVLLVFGSIEASCMIFLKQTLSVAAYEATRVAIRDGRANADGERSARQILEGRSVNGFDIRFPNGEALDADRGAEVVVEVSAPSAANSPLIGQFVADRVLTARVVMIKQ</sequence>
<name>A0A7W5E4Z1_9BACT</name>
<protein>
    <recommendedName>
        <fullName evidence="3">TadE-like domain-containing protein</fullName>
    </recommendedName>
</protein>
<organism evidence="4 5">
    <name type="scientific">Aporhodopirellula rubra</name>
    <dbReference type="NCBI Taxonomy" id="980271"/>
    <lineage>
        <taxon>Bacteria</taxon>
        <taxon>Pseudomonadati</taxon>
        <taxon>Planctomycetota</taxon>
        <taxon>Planctomycetia</taxon>
        <taxon>Pirellulales</taxon>
        <taxon>Pirellulaceae</taxon>
        <taxon>Aporhodopirellula</taxon>
    </lineage>
</organism>
<proteinExistence type="predicted"/>
<keyword evidence="2" id="KW-1133">Transmembrane helix</keyword>
<feature type="region of interest" description="Disordered" evidence="1">
    <location>
        <begin position="1"/>
        <end position="20"/>
    </location>
</feature>
<dbReference type="RefSeq" id="WP_246421162.1">
    <property type="nucleotide sequence ID" value="NZ_JACHXU010000033.1"/>
</dbReference>
<feature type="domain" description="TadE-like" evidence="3">
    <location>
        <begin position="27"/>
        <end position="69"/>
    </location>
</feature>
<evidence type="ECO:0000256" key="1">
    <source>
        <dbReference type="SAM" id="MobiDB-lite"/>
    </source>
</evidence>
<evidence type="ECO:0000313" key="5">
    <source>
        <dbReference type="Proteomes" id="UP000536179"/>
    </source>
</evidence>
<gene>
    <name evidence="4" type="ORF">FHS27_006059</name>
</gene>
<evidence type="ECO:0000259" key="3">
    <source>
        <dbReference type="Pfam" id="PF07811"/>
    </source>
</evidence>
<evidence type="ECO:0000313" key="4">
    <source>
        <dbReference type="EMBL" id="MBB3210213.1"/>
    </source>
</evidence>
<feature type="compositionally biased region" description="Basic residues" evidence="1">
    <location>
        <begin position="1"/>
        <end position="12"/>
    </location>
</feature>
<feature type="transmembrane region" description="Helical" evidence="2">
    <location>
        <begin position="29"/>
        <end position="48"/>
    </location>
</feature>
<comment type="caution">
    <text evidence="4">The sequence shown here is derived from an EMBL/GenBank/DDBJ whole genome shotgun (WGS) entry which is preliminary data.</text>
</comment>
<keyword evidence="2" id="KW-0472">Membrane</keyword>
<keyword evidence="5" id="KW-1185">Reference proteome</keyword>
<accession>A0A7W5E4Z1</accession>
<dbReference type="EMBL" id="JACHXU010000033">
    <property type="protein sequence ID" value="MBB3210213.1"/>
    <property type="molecule type" value="Genomic_DNA"/>
</dbReference>
<reference evidence="4 5" key="1">
    <citation type="submission" date="2020-08" db="EMBL/GenBank/DDBJ databases">
        <title>Genomic Encyclopedia of Type Strains, Phase III (KMG-III): the genomes of soil and plant-associated and newly described type strains.</title>
        <authorList>
            <person name="Whitman W."/>
        </authorList>
    </citation>
    <scope>NUCLEOTIDE SEQUENCE [LARGE SCALE GENOMIC DNA]</scope>
    <source>
        <strain evidence="4 5">CECT 8075</strain>
    </source>
</reference>
<dbReference type="InterPro" id="IPR012495">
    <property type="entry name" value="TadE-like_dom"/>
</dbReference>
<keyword evidence="2" id="KW-0812">Transmembrane</keyword>
<dbReference type="Pfam" id="PF07811">
    <property type="entry name" value="TadE"/>
    <property type="match status" value="1"/>
</dbReference>
<evidence type="ECO:0000256" key="2">
    <source>
        <dbReference type="SAM" id="Phobius"/>
    </source>
</evidence>